<feature type="domain" description="FHA" evidence="2">
    <location>
        <begin position="26"/>
        <end position="76"/>
    </location>
</feature>
<proteinExistence type="predicted"/>
<gene>
    <name evidence="3" type="primary">tagH</name>
    <name evidence="3" type="ORF">Q7A36_10425</name>
</gene>
<keyword evidence="4" id="KW-1185">Reference proteome</keyword>
<reference evidence="3 4" key="1">
    <citation type="submission" date="2023-08" db="EMBL/GenBank/DDBJ databases">
        <title>The draft genome sequence of Paracraurococcus sp. LOR1-02.</title>
        <authorList>
            <person name="Kingkaew E."/>
            <person name="Tanasupawat S."/>
        </authorList>
    </citation>
    <scope>NUCLEOTIDE SEQUENCE [LARGE SCALE GENOMIC DNA]</scope>
    <source>
        <strain evidence="3 4">LOR1-02</strain>
    </source>
</reference>
<comment type="caution">
    <text evidence="3">The sequence shown here is derived from an EMBL/GenBank/DDBJ whole genome shotgun (WGS) entry which is preliminary data.</text>
</comment>
<evidence type="ECO:0000259" key="2">
    <source>
        <dbReference type="PROSITE" id="PS50006"/>
    </source>
</evidence>
<dbReference type="Pfam" id="PF00498">
    <property type="entry name" value="FHA"/>
    <property type="match status" value="1"/>
</dbReference>
<dbReference type="PANTHER" id="PTHR23308">
    <property type="entry name" value="NUCLEAR INHIBITOR OF PROTEIN PHOSPHATASE-1"/>
    <property type="match status" value="1"/>
</dbReference>
<dbReference type="PROSITE" id="PS50006">
    <property type="entry name" value="FHA_DOMAIN"/>
    <property type="match status" value="1"/>
</dbReference>
<dbReference type="InterPro" id="IPR008984">
    <property type="entry name" value="SMAD_FHA_dom_sf"/>
</dbReference>
<protein>
    <submittedName>
        <fullName evidence="3">Type VI secretion system-associated FHA domain protein TagH</fullName>
    </submittedName>
</protein>
<dbReference type="Pfam" id="PF20232">
    <property type="entry name" value="T6SS_FHA_C"/>
    <property type="match status" value="1"/>
</dbReference>
<evidence type="ECO:0000313" key="3">
    <source>
        <dbReference type="EMBL" id="MDO9708755.1"/>
    </source>
</evidence>
<organism evidence="3 4">
    <name type="scientific">Paracraurococcus lichenis</name>
    <dbReference type="NCBI Taxonomy" id="3064888"/>
    <lineage>
        <taxon>Bacteria</taxon>
        <taxon>Pseudomonadati</taxon>
        <taxon>Pseudomonadota</taxon>
        <taxon>Alphaproteobacteria</taxon>
        <taxon>Acetobacterales</taxon>
        <taxon>Roseomonadaceae</taxon>
        <taxon>Paracraurococcus</taxon>
    </lineage>
</organism>
<dbReference type="NCBIfam" id="TIGR03354">
    <property type="entry name" value="VI_FHA"/>
    <property type="match status" value="1"/>
</dbReference>
<sequence>MRLTLSTIRCPPGQRPDQWEATGGEVTLGRGPDNDWVLPDPTRHVSKRHCVLSWHPEGWRLTDTSANGTFLNEEPTPIGQGRSRDLRDGDRIRLGPFEVEVRLQRPAEEETLGGVPVGDAEETPGGDAIPDRWWEGDRPASLTQRPPPPVTQWPMAVPPIGSPAPAEAPPPASVPAPPGDALAALLAAAGMPDLRPADQAAAARSLGRAFRALVAGLRQVLIARAEIKGLFRIEQTTIRARGNNPLKFAANDEDALAALLGAGRRADMDAAEAVADALRDIRLHEFATMEAMQAALRSLLDSLSPARIEAAAGPGGRALLPWQREARLWEAYAALHAETLQALSDDFDSAFGKAFARAYEQALHEADRRE</sequence>
<evidence type="ECO:0000256" key="1">
    <source>
        <dbReference type="SAM" id="MobiDB-lite"/>
    </source>
</evidence>
<feature type="region of interest" description="Disordered" evidence="1">
    <location>
        <begin position="107"/>
        <end position="177"/>
    </location>
</feature>
<dbReference type="EMBL" id="JAUTWS010000008">
    <property type="protein sequence ID" value="MDO9708755.1"/>
    <property type="molecule type" value="Genomic_DNA"/>
</dbReference>
<feature type="region of interest" description="Disordered" evidence="1">
    <location>
        <begin position="65"/>
        <end position="88"/>
    </location>
</feature>
<name>A0ABT9DXW9_9PROT</name>
<dbReference type="Proteomes" id="UP001243009">
    <property type="component" value="Unassembled WGS sequence"/>
</dbReference>
<feature type="compositionally biased region" description="Basic and acidic residues" evidence="1">
    <location>
        <begin position="129"/>
        <end position="138"/>
    </location>
</feature>
<dbReference type="InterPro" id="IPR000253">
    <property type="entry name" value="FHA_dom"/>
</dbReference>
<accession>A0ABT9DXW9</accession>
<feature type="compositionally biased region" description="Pro residues" evidence="1">
    <location>
        <begin position="145"/>
        <end position="177"/>
    </location>
</feature>
<dbReference type="CDD" id="cd00060">
    <property type="entry name" value="FHA"/>
    <property type="match status" value="1"/>
</dbReference>
<dbReference type="InterPro" id="IPR046883">
    <property type="entry name" value="T6SS_FHA_C"/>
</dbReference>
<dbReference type="RefSeq" id="WP_305103621.1">
    <property type="nucleotide sequence ID" value="NZ_JAUTWS010000008.1"/>
</dbReference>
<dbReference type="SUPFAM" id="SSF49879">
    <property type="entry name" value="SMAD/FHA domain"/>
    <property type="match status" value="1"/>
</dbReference>
<dbReference type="InterPro" id="IPR017735">
    <property type="entry name" value="T6SS_FHA"/>
</dbReference>
<dbReference type="Gene3D" id="2.60.200.20">
    <property type="match status" value="1"/>
</dbReference>
<dbReference type="SMART" id="SM00240">
    <property type="entry name" value="FHA"/>
    <property type="match status" value="1"/>
</dbReference>
<evidence type="ECO:0000313" key="4">
    <source>
        <dbReference type="Proteomes" id="UP001243009"/>
    </source>
</evidence>
<dbReference type="InterPro" id="IPR050923">
    <property type="entry name" value="Cell_Proc_Reg/RNA_Proc"/>
</dbReference>